<evidence type="ECO:0000313" key="1">
    <source>
        <dbReference type="EMBL" id="VWC29675.1"/>
    </source>
</evidence>
<dbReference type="EMBL" id="CABVPN010000056">
    <property type="protein sequence ID" value="VWC29675.1"/>
    <property type="molecule type" value="Genomic_DNA"/>
</dbReference>
<name>A0A6P2R4K7_9BURK</name>
<gene>
    <name evidence="1" type="ORF">BDI24065_06312</name>
</gene>
<sequence>MILDTFQHKGATVHVRLYDDGERFVVRATDSVGKPFNGYVYSVTKLDEISATMAADRHPLKELVKTARSDVESGIWEQYLAAVSALKK</sequence>
<protein>
    <submittedName>
        <fullName evidence="1">Uncharacterized protein</fullName>
    </submittedName>
</protein>
<proteinExistence type="predicted"/>
<reference evidence="1 2" key="1">
    <citation type="submission" date="2019-09" db="EMBL/GenBank/DDBJ databases">
        <authorList>
            <person name="Depoorter E."/>
        </authorList>
    </citation>
    <scope>NUCLEOTIDE SEQUENCE [LARGE SCALE GENOMIC DNA]</scope>
    <source>
        <strain evidence="1">LMG 24065</strain>
    </source>
</reference>
<organism evidence="1 2">
    <name type="scientific">Burkholderia diffusa</name>
    <dbReference type="NCBI Taxonomy" id="488732"/>
    <lineage>
        <taxon>Bacteria</taxon>
        <taxon>Pseudomonadati</taxon>
        <taxon>Pseudomonadota</taxon>
        <taxon>Betaproteobacteria</taxon>
        <taxon>Burkholderiales</taxon>
        <taxon>Burkholderiaceae</taxon>
        <taxon>Burkholderia</taxon>
        <taxon>Burkholderia cepacia complex</taxon>
    </lineage>
</organism>
<dbReference type="AlphaFoldDB" id="A0A6P2R4K7"/>
<evidence type="ECO:0000313" key="2">
    <source>
        <dbReference type="Proteomes" id="UP000494125"/>
    </source>
</evidence>
<accession>A0A6P2R4K7</accession>
<dbReference type="Proteomes" id="UP000494125">
    <property type="component" value="Unassembled WGS sequence"/>
</dbReference>
<keyword evidence="2" id="KW-1185">Reference proteome</keyword>